<accession>A0A956N9H9</accession>
<dbReference type="PANTHER" id="PTHR32071">
    <property type="entry name" value="TRANSCRIPTIONAL REGULATORY PROTEIN"/>
    <property type="match status" value="1"/>
</dbReference>
<dbReference type="InterPro" id="IPR027417">
    <property type="entry name" value="P-loop_NTPase"/>
</dbReference>
<keyword evidence="5" id="KW-0804">Transcription</keyword>
<dbReference type="InterPro" id="IPR011006">
    <property type="entry name" value="CheY-like_superfamily"/>
</dbReference>
<dbReference type="InterPro" id="IPR002197">
    <property type="entry name" value="HTH_Fis"/>
</dbReference>
<evidence type="ECO:0000313" key="10">
    <source>
        <dbReference type="EMBL" id="MCA9754662.1"/>
    </source>
</evidence>
<dbReference type="Pfam" id="PF00072">
    <property type="entry name" value="Response_reg"/>
    <property type="match status" value="1"/>
</dbReference>
<keyword evidence="2" id="KW-0547">Nucleotide-binding</keyword>
<dbReference type="InterPro" id="IPR025944">
    <property type="entry name" value="Sigma_54_int_dom_CS"/>
</dbReference>
<dbReference type="Pfam" id="PF00158">
    <property type="entry name" value="Sigma54_activat"/>
    <property type="match status" value="1"/>
</dbReference>
<sequence>MKRKVLVVDDDRGIREAIPMLLEDGGWESSTAENGKVALEVLTKESISVVLTDVTMPVMDGMALLTEVRQRHPGVPVVMISAHGELETAIQAVRDGAYDYLVKPVEEKRLLHTLERAVEHSRLQRDYEAVRREGRADHELLGESPQMERLRSEISRAAPSDARILILGENGTGKELVARAIHEQSKRRDRPFIKMNSAAIPGELIESELFGHEAGAFTGAQKASAGKLELAGTGTLFLDEIGDMSIDTQAKLLRVLASGEYERVGGSRMLYFEARLVTATNHDLAALIAKGAFREDLYHRVAVIPIQVPTLREREGDILLLADHFLGTYSQNQGRSTPQLTDSARAVLRNYPWPGNVRELRNLMERVSIMHPTSRLDGADLEQLIRPPRPISTPAPTREATLPTAPGPSDLAALHDESNEAARTLVLKTLEECGWNVTRAARRLGIDRASLHRKMRRWDIARPGSETREGEDR</sequence>
<feature type="modified residue" description="4-aspartylphosphate" evidence="6">
    <location>
        <position position="53"/>
    </location>
</feature>
<keyword evidence="1 6" id="KW-0597">Phosphoprotein</keyword>
<reference evidence="10" key="1">
    <citation type="submission" date="2020-04" db="EMBL/GenBank/DDBJ databases">
        <authorList>
            <person name="Zhang T."/>
        </authorList>
    </citation>
    <scope>NUCLEOTIDE SEQUENCE</scope>
    <source>
        <strain evidence="10">HKST-UBA02</strain>
    </source>
</reference>
<dbReference type="PRINTS" id="PR01590">
    <property type="entry name" value="HTHFIS"/>
</dbReference>
<dbReference type="InterPro" id="IPR002078">
    <property type="entry name" value="Sigma_54_int"/>
</dbReference>
<dbReference type="EMBL" id="JAGQHS010000007">
    <property type="protein sequence ID" value="MCA9754662.1"/>
    <property type="molecule type" value="Genomic_DNA"/>
</dbReference>
<evidence type="ECO:0000256" key="2">
    <source>
        <dbReference type="ARBA" id="ARBA00022741"/>
    </source>
</evidence>
<dbReference type="InterPro" id="IPR058031">
    <property type="entry name" value="AAA_lid_NorR"/>
</dbReference>
<evidence type="ECO:0000259" key="9">
    <source>
        <dbReference type="PROSITE" id="PS50110"/>
    </source>
</evidence>
<feature type="region of interest" description="Disordered" evidence="7">
    <location>
        <begin position="386"/>
        <end position="411"/>
    </location>
</feature>
<dbReference type="Pfam" id="PF02954">
    <property type="entry name" value="HTH_8"/>
    <property type="match status" value="1"/>
</dbReference>
<evidence type="ECO:0000256" key="1">
    <source>
        <dbReference type="ARBA" id="ARBA00022553"/>
    </source>
</evidence>
<dbReference type="AlphaFoldDB" id="A0A956N9H9"/>
<dbReference type="FunFam" id="3.40.50.300:FF:000006">
    <property type="entry name" value="DNA-binding transcriptional regulator NtrC"/>
    <property type="match status" value="1"/>
</dbReference>
<dbReference type="PROSITE" id="PS50045">
    <property type="entry name" value="SIGMA54_INTERACT_4"/>
    <property type="match status" value="1"/>
</dbReference>
<dbReference type="PROSITE" id="PS00688">
    <property type="entry name" value="SIGMA54_INTERACT_3"/>
    <property type="match status" value="1"/>
</dbReference>
<dbReference type="Gene3D" id="1.10.10.60">
    <property type="entry name" value="Homeodomain-like"/>
    <property type="match status" value="1"/>
</dbReference>
<name>A0A956N9H9_UNCEI</name>
<reference evidence="10" key="2">
    <citation type="journal article" date="2021" name="Microbiome">
        <title>Successional dynamics and alternative stable states in a saline activated sludge microbial community over 9 years.</title>
        <authorList>
            <person name="Wang Y."/>
            <person name="Ye J."/>
            <person name="Ju F."/>
            <person name="Liu L."/>
            <person name="Boyd J.A."/>
            <person name="Deng Y."/>
            <person name="Parks D.H."/>
            <person name="Jiang X."/>
            <person name="Yin X."/>
            <person name="Woodcroft B.J."/>
            <person name="Tyson G.W."/>
            <person name="Hugenholtz P."/>
            <person name="Polz M.F."/>
            <person name="Zhang T."/>
        </authorList>
    </citation>
    <scope>NUCLEOTIDE SEQUENCE</scope>
    <source>
        <strain evidence="10">HKST-UBA02</strain>
    </source>
</reference>
<dbReference type="SUPFAM" id="SSF46689">
    <property type="entry name" value="Homeodomain-like"/>
    <property type="match status" value="1"/>
</dbReference>
<dbReference type="FunFam" id="3.40.50.2300:FF:000018">
    <property type="entry name" value="DNA-binding transcriptional regulator NtrC"/>
    <property type="match status" value="1"/>
</dbReference>
<dbReference type="InterPro" id="IPR001789">
    <property type="entry name" value="Sig_transdc_resp-reg_receiver"/>
</dbReference>
<dbReference type="Proteomes" id="UP000739538">
    <property type="component" value="Unassembled WGS sequence"/>
</dbReference>
<keyword evidence="4" id="KW-0805">Transcription regulation</keyword>
<evidence type="ECO:0000256" key="4">
    <source>
        <dbReference type="ARBA" id="ARBA00023015"/>
    </source>
</evidence>
<comment type="caution">
    <text evidence="10">The sequence shown here is derived from an EMBL/GenBank/DDBJ whole genome shotgun (WGS) entry which is preliminary data.</text>
</comment>
<organism evidence="10 11">
    <name type="scientific">Eiseniibacteriota bacterium</name>
    <dbReference type="NCBI Taxonomy" id="2212470"/>
    <lineage>
        <taxon>Bacteria</taxon>
        <taxon>Candidatus Eiseniibacteriota</taxon>
    </lineage>
</organism>
<feature type="domain" description="Sigma-54 factor interaction" evidence="8">
    <location>
        <begin position="140"/>
        <end position="369"/>
    </location>
</feature>
<dbReference type="SMART" id="SM00448">
    <property type="entry name" value="REC"/>
    <property type="match status" value="1"/>
</dbReference>
<gene>
    <name evidence="10" type="ORF">KDA27_02585</name>
</gene>
<dbReference type="GO" id="GO:0000160">
    <property type="term" value="P:phosphorelay signal transduction system"/>
    <property type="evidence" value="ECO:0007669"/>
    <property type="project" value="InterPro"/>
</dbReference>
<proteinExistence type="predicted"/>
<dbReference type="GO" id="GO:0006355">
    <property type="term" value="P:regulation of DNA-templated transcription"/>
    <property type="evidence" value="ECO:0007669"/>
    <property type="project" value="InterPro"/>
</dbReference>
<dbReference type="GO" id="GO:0043565">
    <property type="term" value="F:sequence-specific DNA binding"/>
    <property type="evidence" value="ECO:0007669"/>
    <property type="project" value="InterPro"/>
</dbReference>
<dbReference type="Gene3D" id="1.10.8.60">
    <property type="match status" value="1"/>
</dbReference>
<evidence type="ECO:0000256" key="6">
    <source>
        <dbReference type="PROSITE-ProRule" id="PRU00169"/>
    </source>
</evidence>
<evidence type="ECO:0000256" key="5">
    <source>
        <dbReference type="ARBA" id="ARBA00023163"/>
    </source>
</evidence>
<evidence type="ECO:0000313" key="11">
    <source>
        <dbReference type="Proteomes" id="UP000739538"/>
    </source>
</evidence>
<keyword evidence="3" id="KW-0067">ATP-binding</keyword>
<dbReference type="GO" id="GO:0005524">
    <property type="term" value="F:ATP binding"/>
    <property type="evidence" value="ECO:0007669"/>
    <property type="project" value="UniProtKB-KW"/>
</dbReference>
<dbReference type="SMART" id="SM00382">
    <property type="entry name" value="AAA"/>
    <property type="match status" value="1"/>
</dbReference>
<dbReference type="Gene3D" id="3.40.50.2300">
    <property type="match status" value="1"/>
</dbReference>
<feature type="domain" description="Response regulatory" evidence="9">
    <location>
        <begin position="4"/>
        <end position="118"/>
    </location>
</feature>
<dbReference type="SUPFAM" id="SSF52540">
    <property type="entry name" value="P-loop containing nucleoside triphosphate hydrolases"/>
    <property type="match status" value="1"/>
</dbReference>
<dbReference type="InterPro" id="IPR003593">
    <property type="entry name" value="AAA+_ATPase"/>
</dbReference>
<dbReference type="PROSITE" id="PS50110">
    <property type="entry name" value="RESPONSE_REGULATORY"/>
    <property type="match status" value="1"/>
</dbReference>
<protein>
    <submittedName>
        <fullName evidence="10">Sigma-54-dependent Fis family transcriptional regulator</fullName>
    </submittedName>
</protein>
<dbReference type="Pfam" id="PF25601">
    <property type="entry name" value="AAA_lid_14"/>
    <property type="match status" value="1"/>
</dbReference>
<evidence type="ECO:0000259" key="8">
    <source>
        <dbReference type="PROSITE" id="PS50045"/>
    </source>
</evidence>
<dbReference type="SUPFAM" id="SSF52172">
    <property type="entry name" value="CheY-like"/>
    <property type="match status" value="1"/>
</dbReference>
<dbReference type="InterPro" id="IPR009057">
    <property type="entry name" value="Homeodomain-like_sf"/>
</dbReference>
<evidence type="ECO:0000256" key="3">
    <source>
        <dbReference type="ARBA" id="ARBA00022840"/>
    </source>
</evidence>
<dbReference type="CDD" id="cd00009">
    <property type="entry name" value="AAA"/>
    <property type="match status" value="1"/>
</dbReference>
<evidence type="ECO:0000256" key="7">
    <source>
        <dbReference type="SAM" id="MobiDB-lite"/>
    </source>
</evidence>
<dbReference type="Gene3D" id="3.40.50.300">
    <property type="entry name" value="P-loop containing nucleotide triphosphate hydrolases"/>
    <property type="match status" value="1"/>
</dbReference>